<feature type="transmembrane region" description="Helical" evidence="2">
    <location>
        <begin position="155"/>
        <end position="176"/>
    </location>
</feature>
<dbReference type="Proteomes" id="UP001146793">
    <property type="component" value="Unassembled WGS sequence"/>
</dbReference>
<evidence type="ECO:0008006" key="5">
    <source>
        <dbReference type="Google" id="ProtNLM"/>
    </source>
</evidence>
<protein>
    <recommendedName>
        <fullName evidence="5">Translocon-associated protein subunit alpha</fullName>
    </recommendedName>
</protein>
<dbReference type="AlphaFoldDB" id="A0AAV7YMK5"/>
<evidence type="ECO:0000313" key="3">
    <source>
        <dbReference type="EMBL" id="KAJ3429720.1"/>
    </source>
</evidence>
<feature type="compositionally biased region" description="Low complexity" evidence="1">
    <location>
        <begin position="224"/>
        <end position="238"/>
    </location>
</feature>
<reference evidence="3" key="1">
    <citation type="submission" date="2022-08" db="EMBL/GenBank/DDBJ databases">
        <title>Novel sulphate-reducing endosymbionts in the free-living metamonad Anaeramoeba.</title>
        <authorList>
            <person name="Jerlstrom-Hultqvist J."/>
            <person name="Cepicka I."/>
            <person name="Gallot-Lavallee L."/>
            <person name="Salas-Leiva D."/>
            <person name="Curtis B.A."/>
            <person name="Zahonova K."/>
            <person name="Pipaliya S."/>
            <person name="Dacks J."/>
            <person name="Roger A.J."/>
        </authorList>
    </citation>
    <scope>NUCLEOTIDE SEQUENCE</scope>
    <source>
        <strain evidence="3">Busselton2</strain>
    </source>
</reference>
<proteinExistence type="predicted"/>
<accession>A0AAV7YMK5</accession>
<evidence type="ECO:0000313" key="4">
    <source>
        <dbReference type="Proteomes" id="UP001146793"/>
    </source>
</evidence>
<gene>
    <name evidence="3" type="ORF">M0812_25080</name>
</gene>
<keyword evidence="2" id="KW-0812">Transmembrane</keyword>
<keyword evidence="2" id="KW-0472">Membrane</keyword>
<keyword evidence="2" id="KW-1133">Transmembrane helix</keyword>
<dbReference type="EMBL" id="JANTQA010000057">
    <property type="protein sequence ID" value="KAJ3429720.1"/>
    <property type="molecule type" value="Genomic_DNA"/>
</dbReference>
<name>A0AAV7YMK5_9EUKA</name>
<feature type="compositionally biased region" description="Basic residues" evidence="1">
    <location>
        <begin position="184"/>
        <end position="204"/>
    </location>
</feature>
<comment type="caution">
    <text evidence="3">The sequence shown here is derived from an EMBL/GenBank/DDBJ whole genome shotgun (WGS) entry which is preliminary data.</text>
</comment>
<feature type="region of interest" description="Disordered" evidence="1">
    <location>
        <begin position="183"/>
        <end position="240"/>
    </location>
</feature>
<organism evidence="3 4">
    <name type="scientific">Anaeramoeba flamelloides</name>
    <dbReference type="NCBI Taxonomy" id="1746091"/>
    <lineage>
        <taxon>Eukaryota</taxon>
        <taxon>Metamonada</taxon>
        <taxon>Anaeramoebidae</taxon>
        <taxon>Anaeramoeba</taxon>
    </lineage>
</organism>
<evidence type="ECO:0000256" key="2">
    <source>
        <dbReference type="SAM" id="Phobius"/>
    </source>
</evidence>
<sequence>MVNTNFLTQLPKIELTKTTASTTILPLRGSKINVTFSVQLSNLSDDCEAELIINEKIPAEYKPFFSIKGFASYSSKNYSLSLNSSNNFTQTRYYLLSLKKTINPFQTKGFKFPPLNYTLNYSLFKEDKKIVNSTFKGSSNELYVAVNIRQLTKPIFSNLIALLFSVIFVILFFTFFQKESASNNHKKQPNKTKTTTTKKIKTKKTLTTQKNDPKIENQTKIHSQTKTQNQTKQKTVTKGPKVFVPKTNRKIISVTRKKK</sequence>
<evidence type="ECO:0000256" key="1">
    <source>
        <dbReference type="SAM" id="MobiDB-lite"/>
    </source>
</evidence>